<organism evidence="1 2">
    <name type="scientific">Dorcoceras hygrometricum</name>
    <dbReference type="NCBI Taxonomy" id="472368"/>
    <lineage>
        <taxon>Eukaryota</taxon>
        <taxon>Viridiplantae</taxon>
        <taxon>Streptophyta</taxon>
        <taxon>Embryophyta</taxon>
        <taxon>Tracheophyta</taxon>
        <taxon>Spermatophyta</taxon>
        <taxon>Magnoliopsida</taxon>
        <taxon>eudicotyledons</taxon>
        <taxon>Gunneridae</taxon>
        <taxon>Pentapetalae</taxon>
        <taxon>asterids</taxon>
        <taxon>lamiids</taxon>
        <taxon>Lamiales</taxon>
        <taxon>Gesneriaceae</taxon>
        <taxon>Didymocarpoideae</taxon>
        <taxon>Trichosporeae</taxon>
        <taxon>Loxocarpinae</taxon>
        <taxon>Dorcoceras</taxon>
    </lineage>
</organism>
<accession>A0A2Z7AHJ4</accession>
<reference evidence="1 2" key="1">
    <citation type="journal article" date="2015" name="Proc. Natl. Acad. Sci. U.S.A.">
        <title>The resurrection genome of Boea hygrometrica: A blueprint for survival of dehydration.</title>
        <authorList>
            <person name="Xiao L."/>
            <person name="Yang G."/>
            <person name="Zhang L."/>
            <person name="Yang X."/>
            <person name="Zhao S."/>
            <person name="Ji Z."/>
            <person name="Zhou Q."/>
            <person name="Hu M."/>
            <person name="Wang Y."/>
            <person name="Chen M."/>
            <person name="Xu Y."/>
            <person name="Jin H."/>
            <person name="Xiao X."/>
            <person name="Hu G."/>
            <person name="Bao F."/>
            <person name="Hu Y."/>
            <person name="Wan P."/>
            <person name="Li L."/>
            <person name="Deng X."/>
            <person name="Kuang T."/>
            <person name="Xiang C."/>
            <person name="Zhu J.K."/>
            <person name="Oliver M.J."/>
            <person name="He Y."/>
        </authorList>
    </citation>
    <scope>NUCLEOTIDE SEQUENCE [LARGE SCALE GENOMIC DNA]</scope>
    <source>
        <strain evidence="2">cv. XS01</strain>
    </source>
</reference>
<dbReference type="Proteomes" id="UP000250235">
    <property type="component" value="Unassembled WGS sequence"/>
</dbReference>
<dbReference type="EMBL" id="KV017222">
    <property type="protein sequence ID" value="KZV18744.1"/>
    <property type="molecule type" value="Genomic_DNA"/>
</dbReference>
<sequence length="104" mass="11087">MLQQLIASTGSAVDFYDPITLQICLSTASPECSLSTTDSSIACSAVVFFVHSTAHQLFAFLHFEQRLIVHSRITVLCSTADSADVKVADPPVVSTADPDFCCSS</sequence>
<dbReference type="AlphaFoldDB" id="A0A2Z7AHJ4"/>
<proteinExistence type="predicted"/>
<name>A0A2Z7AHJ4_9LAMI</name>
<evidence type="ECO:0000313" key="1">
    <source>
        <dbReference type="EMBL" id="KZV18744.1"/>
    </source>
</evidence>
<gene>
    <name evidence="1" type="ORF">F511_37546</name>
</gene>
<protein>
    <submittedName>
        <fullName evidence="1">Uncharacterized protein</fullName>
    </submittedName>
</protein>
<keyword evidence="2" id="KW-1185">Reference proteome</keyword>
<evidence type="ECO:0000313" key="2">
    <source>
        <dbReference type="Proteomes" id="UP000250235"/>
    </source>
</evidence>